<evidence type="ECO:0000313" key="2">
    <source>
        <dbReference type="Proteomes" id="UP000004221"/>
    </source>
</evidence>
<sequence length="69" mass="7538">MSIRILPSAPTNSAATQARRCLVTVIANNFEYHTRRVIGTGGFELADQYPFERCPLAVGIAASRTRSGR</sequence>
<keyword evidence="2" id="KW-1185">Reference proteome</keyword>
<name>I4EFA3_9BACT</name>
<dbReference type="EMBL" id="CAGS01000140">
    <property type="protein sequence ID" value="CCF83365.1"/>
    <property type="molecule type" value="Genomic_DNA"/>
</dbReference>
<dbReference type="AlphaFoldDB" id="I4EFA3"/>
<comment type="caution">
    <text evidence="1">The sequence shown here is derived from an EMBL/GenBank/DDBJ whole genome shotgun (WGS) entry which is preliminary data.</text>
</comment>
<reference evidence="1 2" key="1">
    <citation type="journal article" date="2012" name="ISME J.">
        <title>Nitrification expanded: discovery, physiology and genomics of a nitrite-oxidizing bacterium from the phylum Chloroflexi.</title>
        <authorList>
            <person name="Sorokin D.Y."/>
            <person name="Lucker S."/>
            <person name="Vejmelkova D."/>
            <person name="Kostrikina N.A."/>
            <person name="Kleerebezem R."/>
            <person name="Rijpstra W.I."/>
            <person name="Damste J.S."/>
            <person name="Le Paslier D."/>
            <person name="Muyzer G."/>
            <person name="Wagner M."/>
            <person name="van Loosdrecht M.C."/>
            <person name="Daims H."/>
        </authorList>
    </citation>
    <scope>NUCLEOTIDE SEQUENCE [LARGE SCALE GENOMIC DNA]</scope>
    <source>
        <strain evidence="2">none</strain>
    </source>
</reference>
<organism evidence="1 2">
    <name type="scientific">Nitrolancea hollandica Lb</name>
    <dbReference type="NCBI Taxonomy" id="1129897"/>
    <lineage>
        <taxon>Bacteria</taxon>
        <taxon>Pseudomonadati</taxon>
        <taxon>Thermomicrobiota</taxon>
        <taxon>Thermomicrobia</taxon>
        <taxon>Sphaerobacterales</taxon>
        <taxon>Sphaerobacterineae</taxon>
        <taxon>Sphaerobacteraceae</taxon>
        <taxon>Nitrolancea</taxon>
    </lineage>
</organism>
<protein>
    <submittedName>
        <fullName evidence="1">Uncharacterized protein</fullName>
    </submittedName>
</protein>
<gene>
    <name evidence="1" type="ORF">NITHO_2240004</name>
</gene>
<evidence type="ECO:0000313" key="1">
    <source>
        <dbReference type="EMBL" id="CCF83365.1"/>
    </source>
</evidence>
<proteinExistence type="predicted"/>
<accession>I4EFA3</accession>
<dbReference type="Proteomes" id="UP000004221">
    <property type="component" value="Unassembled WGS sequence"/>
</dbReference>